<dbReference type="InterPro" id="IPR006311">
    <property type="entry name" value="TAT_signal"/>
</dbReference>
<evidence type="ECO:0000313" key="2">
    <source>
        <dbReference type="EMBL" id="ABI93362.1"/>
    </source>
</evidence>
<dbReference type="PANTHER" id="PTHR35399:SF2">
    <property type="entry name" value="DUF839 DOMAIN-CONTAINING PROTEIN"/>
    <property type="match status" value="1"/>
</dbReference>
<evidence type="ECO:0000256" key="1">
    <source>
        <dbReference type="SAM" id="MobiDB-lite"/>
    </source>
</evidence>
<sequence length="642" mass="70151">MTLDTKTNLSADELEDLSFDDFDEAINPRPENNDFDAVVEQAISRRGFMGGVLSLGGVTALGAATTALTPISARAAENRFGFTAIAASTEDTITVPDGYNWHVATRWGDPLFSDVPEFDHATRGTAASQARAFGDNNDGMAIFTDKDGHQILVANNEYTNRSVIWGNNPEGKYVSDDDILKGKNAHGLTAAELKEVDGKWQIVKDSPYNRRFTPDEPMDITGPARGHALMQTNADPTGETVLGTFNNCGNGRTPWGTYLACEENFNGYFGTSDADGYEQDAGKKRYGVSGKDRGYGWWKIDDRFDVVKEPNEANRHGYITEVDPYDPTSKPKKRTALGRFKHENAEVVVNFDGRIAIYMGDDERGEFLYRYVSDGYYAEGGNTDALMENGTIYAAKFEADGTGKWLALTPEATGMDKAMICIQTRMAASAVGATTMDRPEWVTANPLKAEVYCALTNNKNRGIKPNAGGDETPVGGPNPREANKYGQIVRWWPSNGDHTADTFKWDLFVMAGNPTVHQDMNGGSTNVNEGNMFNSPDGLSFDNKGLLWIQTDGNYSNEEDFAGQGNNQMLIGDPATGEIRRFLVGPREAEITGISWSADRRTVFVGVQHPGERGDSNWPDGGDKTPRSSIIAVRRDDGAVIG</sequence>
<reference evidence="2 3" key="1">
    <citation type="journal article" date="2007" name="J. Bacteriol.">
        <title>The complete genome sequence of Roseobacter denitrificans reveals a mixotrophic rather than photosynthetic metabolism.</title>
        <authorList>
            <person name="Swingley W.D."/>
            <person name="Sadekar S."/>
            <person name="Mastrian S.D."/>
            <person name="Matthies H.J."/>
            <person name="Hao J."/>
            <person name="Ramos H."/>
            <person name="Acharya C.R."/>
            <person name="Conrad A.L."/>
            <person name="Taylor H.L."/>
            <person name="Dejesa L.C."/>
            <person name="Shah M.K."/>
            <person name="O'huallachain M.E."/>
            <person name="Lince M.T."/>
            <person name="Blankenship R.E."/>
            <person name="Beatty J.T."/>
            <person name="Touchman J.W."/>
        </authorList>
    </citation>
    <scope>NUCLEOTIDE SEQUENCE [LARGE SCALE GENOMIC DNA]</scope>
    <source>
        <strain evidence="3">ATCC 33942 / OCh 114</strain>
        <plasmid evidence="2 3">pTB1</plasmid>
    </source>
</reference>
<dbReference type="SUPFAM" id="SSF63829">
    <property type="entry name" value="Calcium-dependent phosphotriesterase"/>
    <property type="match status" value="1"/>
</dbReference>
<dbReference type="EMBL" id="CP000464">
    <property type="protein sequence ID" value="ABI93362.1"/>
    <property type="molecule type" value="Genomic_DNA"/>
</dbReference>
<dbReference type="PANTHER" id="PTHR35399">
    <property type="entry name" value="SLR8030 PROTEIN"/>
    <property type="match status" value="1"/>
</dbReference>
<dbReference type="AlphaFoldDB" id="Q07GN7"/>
<keyword evidence="2" id="KW-0614">Plasmid</keyword>
<evidence type="ECO:0000313" key="3">
    <source>
        <dbReference type="Proteomes" id="UP000007029"/>
    </source>
</evidence>
<name>Q07GN7_ROSDO</name>
<gene>
    <name evidence="2" type="ordered locus">RD1_A0062</name>
</gene>
<dbReference type="KEGG" id="rde:RD1_A0062"/>
<geneLocation type="plasmid" evidence="2 3">
    <name>pTB1</name>
</geneLocation>
<proteinExistence type="predicted"/>
<organism evidence="2 3">
    <name type="scientific">Roseobacter denitrificans (strain ATCC 33942 / OCh 114)</name>
    <name type="common">Erythrobacter sp. (strain OCh 114)</name>
    <name type="synonym">Roseobacter denitrificans</name>
    <dbReference type="NCBI Taxonomy" id="375451"/>
    <lineage>
        <taxon>Bacteria</taxon>
        <taxon>Pseudomonadati</taxon>
        <taxon>Pseudomonadota</taxon>
        <taxon>Alphaproteobacteria</taxon>
        <taxon>Rhodobacterales</taxon>
        <taxon>Roseobacteraceae</taxon>
        <taxon>Roseobacter</taxon>
    </lineage>
</organism>
<feature type="region of interest" description="Disordered" evidence="1">
    <location>
        <begin position="608"/>
        <end position="628"/>
    </location>
</feature>
<dbReference type="PROSITE" id="PS51318">
    <property type="entry name" value="TAT"/>
    <property type="match status" value="1"/>
</dbReference>
<dbReference type="Proteomes" id="UP000007029">
    <property type="component" value="Plasmid pTB1"/>
</dbReference>
<keyword evidence="3" id="KW-1185">Reference proteome</keyword>
<protein>
    <recommendedName>
        <fullName evidence="4">Twin-arginine translocation pathway signal sequence domain protein</fullName>
    </recommendedName>
</protein>
<dbReference type="RefSeq" id="WP_011655418.1">
    <property type="nucleotide sequence ID" value="NC_008386.1"/>
</dbReference>
<accession>Q07GN7</accession>
<evidence type="ECO:0008006" key="4">
    <source>
        <dbReference type="Google" id="ProtNLM"/>
    </source>
</evidence>
<dbReference type="Pfam" id="PF05787">
    <property type="entry name" value="PhoX"/>
    <property type="match status" value="1"/>
</dbReference>
<dbReference type="InterPro" id="IPR008557">
    <property type="entry name" value="PhoX"/>
</dbReference>
<dbReference type="HOGENOM" id="CLU_018570_2_0_5"/>
<dbReference type="OrthoDB" id="9801383at2"/>
<feature type="compositionally biased region" description="Basic and acidic residues" evidence="1">
    <location>
        <begin position="610"/>
        <end position="626"/>
    </location>
</feature>